<dbReference type="RefSeq" id="WP_092588923.1">
    <property type="nucleotide sequence ID" value="NZ_FMWL01000001.1"/>
</dbReference>
<keyword evidence="4" id="KW-0456">Lyase</keyword>
<evidence type="ECO:0000313" key="9">
    <source>
        <dbReference type="Proteomes" id="UP000199208"/>
    </source>
</evidence>
<organism evidence="8 9">
    <name type="scientific">Acidaminobacter hydrogenoformans DSM 2784</name>
    <dbReference type="NCBI Taxonomy" id="1120920"/>
    <lineage>
        <taxon>Bacteria</taxon>
        <taxon>Bacillati</taxon>
        <taxon>Bacillota</taxon>
        <taxon>Clostridia</taxon>
        <taxon>Peptostreptococcales</taxon>
        <taxon>Acidaminobacteraceae</taxon>
        <taxon>Acidaminobacter</taxon>
    </lineage>
</organism>
<dbReference type="InterPro" id="IPR018376">
    <property type="entry name" value="Enoyl-CoA_hyd/isom_CS"/>
</dbReference>
<dbReference type="FunFam" id="3.90.226.10:FF:000009">
    <property type="entry name" value="Carnitinyl-CoA dehydratase"/>
    <property type="match status" value="1"/>
</dbReference>
<dbReference type="OrthoDB" id="9775794at2"/>
<reference evidence="8 9" key="1">
    <citation type="submission" date="2016-10" db="EMBL/GenBank/DDBJ databases">
        <authorList>
            <person name="de Groot N.N."/>
        </authorList>
    </citation>
    <scope>NUCLEOTIDE SEQUENCE [LARGE SCALE GENOMIC DNA]</scope>
    <source>
        <strain evidence="8 9">DSM 2784</strain>
    </source>
</reference>
<keyword evidence="9" id="KW-1185">Reference proteome</keyword>
<evidence type="ECO:0000256" key="1">
    <source>
        <dbReference type="ARBA" id="ARBA00005086"/>
    </source>
</evidence>
<dbReference type="EMBL" id="FMWL01000001">
    <property type="protein sequence ID" value="SCZ76155.1"/>
    <property type="molecule type" value="Genomic_DNA"/>
</dbReference>
<evidence type="ECO:0000256" key="2">
    <source>
        <dbReference type="ARBA" id="ARBA00005254"/>
    </source>
</evidence>
<dbReference type="InterPro" id="IPR001753">
    <property type="entry name" value="Enoyl-CoA_hydra/iso"/>
</dbReference>
<gene>
    <name evidence="8" type="ORF">SAMN03080599_00096</name>
</gene>
<dbReference type="STRING" id="1120920.SAMN03080599_00096"/>
<evidence type="ECO:0000256" key="6">
    <source>
        <dbReference type="ARBA" id="ARBA00067035"/>
    </source>
</evidence>
<sequence>MSFEFLKVEQRNAVAIVSLNRPEVLNALNEAVLGELLECLEQLNSALETRAVILTGVGRAFVAGADIEAMSVMSPEEGQRFSELGMKVMSRIETLEMPVIAAVNGFAIGGGCELALACDIRLAGKSAKLGQPEVTLGISPGFGASQRLPRLVGMASAMELILTGALIKAEEALRIGLVSHVYEDGSLMDEAVAMAEKIAANPWVAVKYSKKAMRQSLDLEIGQGCAYESAVFGLTFATEDQKGAMKAFVDKTEYTVKHK</sequence>
<evidence type="ECO:0000313" key="8">
    <source>
        <dbReference type="EMBL" id="SCZ76155.1"/>
    </source>
</evidence>
<dbReference type="Gene3D" id="3.90.226.10">
    <property type="entry name" value="2-enoyl-CoA Hydratase, Chain A, domain 1"/>
    <property type="match status" value="1"/>
</dbReference>
<dbReference type="FunFam" id="1.10.12.10:FF:000001">
    <property type="entry name" value="Probable enoyl-CoA hydratase, mitochondrial"/>
    <property type="match status" value="1"/>
</dbReference>
<evidence type="ECO:0000256" key="4">
    <source>
        <dbReference type="ARBA" id="ARBA00023239"/>
    </source>
</evidence>
<dbReference type="PROSITE" id="PS00166">
    <property type="entry name" value="ENOYL_COA_HYDRATASE"/>
    <property type="match status" value="1"/>
</dbReference>
<accession>A0A1G5RPV0</accession>
<dbReference type="AlphaFoldDB" id="A0A1G5RPV0"/>
<dbReference type="EC" id="4.2.1.150" evidence="6"/>
<evidence type="ECO:0000256" key="3">
    <source>
        <dbReference type="ARBA" id="ARBA00011881"/>
    </source>
</evidence>
<dbReference type="SUPFAM" id="SSF52096">
    <property type="entry name" value="ClpP/crotonase"/>
    <property type="match status" value="1"/>
</dbReference>
<dbReference type="Gene3D" id="1.10.12.10">
    <property type="entry name" value="Lyase 2-enoyl-coa Hydratase, Chain A, domain 2"/>
    <property type="match status" value="1"/>
</dbReference>
<dbReference type="PANTHER" id="PTHR11941">
    <property type="entry name" value="ENOYL-COA HYDRATASE-RELATED"/>
    <property type="match status" value="1"/>
</dbReference>
<dbReference type="CDD" id="cd06558">
    <property type="entry name" value="crotonase-like"/>
    <property type="match status" value="1"/>
</dbReference>
<evidence type="ECO:0000256" key="5">
    <source>
        <dbReference type="ARBA" id="ARBA00050624"/>
    </source>
</evidence>
<dbReference type="InterPro" id="IPR029045">
    <property type="entry name" value="ClpP/crotonase-like_dom_sf"/>
</dbReference>
<dbReference type="Proteomes" id="UP000199208">
    <property type="component" value="Unassembled WGS sequence"/>
</dbReference>
<protein>
    <recommendedName>
        <fullName evidence="6">short-chain-enoyl-CoA hydratase</fullName>
        <ecNumber evidence="6">4.2.1.150</ecNumber>
    </recommendedName>
</protein>
<evidence type="ECO:0000256" key="7">
    <source>
        <dbReference type="RuleBase" id="RU003707"/>
    </source>
</evidence>
<name>A0A1G5RPV0_9FIRM</name>
<dbReference type="Pfam" id="PF00378">
    <property type="entry name" value="ECH_1"/>
    <property type="match status" value="1"/>
</dbReference>
<dbReference type="GO" id="GO:0018812">
    <property type="term" value="F:3-hydroxyacyl-CoA dehydratase activity"/>
    <property type="evidence" value="ECO:0007669"/>
    <property type="project" value="UniProtKB-EC"/>
</dbReference>
<dbReference type="InterPro" id="IPR014748">
    <property type="entry name" value="Enoyl-CoA_hydra_C"/>
</dbReference>
<comment type="catalytic activity">
    <reaction evidence="5">
        <text>a short-chain (3S)-3-hydroxyacyl-CoA = a short-chain (2E)-enoyl-CoA + H2O</text>
        <dbReference type="Rhea" id="RHEA:52664"/>
        <dbReference type="ChEBI" id="CHEBI:15377"/>
        <dbReference type="ChEBI" id="CHEBI:87488"/>
        <dbReference type="ChEBI" id="CHEBI:136760"/>
        <dbReference type="EC" id="4.2.1.150"/>
    </reaction>
</comment>
<comment type="pathway">
    <text evidence="1">Lipid metabolism; butanoate metabolism.</text>
</comment>
<comment type="similarity">
    <text evidence="2 7">Belongs to the enoyl-CoA hydratase/isomerase family.</text>
</comment>
<proteinExistence type="inferred from homology"/>
<dbReference type="PANTHER" id="PTHR11941:SF54">
    <property type="entry name" value="ENOYL-COA HYDRATASE, MITOCHONDRIAL"/>
    <property type="match status" value="1"/>
</dbReference>
<dbReference type="GO" id="GO:0006635">
    <property type="term" value="P:fatty acid beta-oxidation"/>
    <property type="evidence" value="ECO:0007669"/>
    <property type="project" value="TreeGrafter"/>
</dbReference>
<comment type="subunit">
    <text evidence="3">Homotetramer.</text>
</comment>